<keyword evidence="4" id="KW-0808">Transferase</keyword>
<dbReference type="GO" id="GO:0016020">
    <property type="term" value="C:membrane"/>
    <property type="evidence" value="ECO:0007669"/>
    <property type="project" value="InterPro"/>
</dbReference>
<dbReference type="Gene3D" id="1.20.5.1930">
    <property type="match status" value="1"/>
</dbReference>
<gene>
    <name evidence="12" type="ORF">ABRQ22_13425</name>
</gene>
<dbReference type="SUPFAM" id="SSF55874">
    <property type="entry name" value="ATPase domain of HSP90 chaperone/DNA topoisomerase II/histidine kinase"/>
    <property type="match status" value="1"/>
</dbReference>
<accession>A0AAU8FXC7</accession>
<dbReference type="GO" id="GO:0005524">
    <property type="term" value="F:ATP binding"/>
    <property type="evidence" value="ECO:0007669"/>
    <property type="project" value="UniProtKB-KW"/>
</dbReference>
<dbReference type="PANTHER" id="PTHR24421">
    <property type="entry name" value="NITRATE/NITRITE SENSOR PROTEIN NARX-RELATED"/>
    <property type="match status" value="1"/>
</dbReference>
<evidence type="ECO:0000256" key="1">
    <source>
        <dbReference type="ARBA" id="ARBA00000085"/>
    </source>
</evidence>
<keyword evidence="7" id="KW-0067">ATP-binding</keyword>
<name>A0AAU8FXC7_9MICO</name>
<dbReference type="GO" id="GO:0046983">
    <property type="term" value="F:protein dimerization activity"/>
    <property type="evidence" value="ECO:0007669"/>
    <property type="project" value="InterPro"/>
</dbReference>
<proteinExistence type="predicted"/>
<evidence type="ECO:0000256" key="3">
    <source>
        <dbReference type="ARBA" id="ARBA00022553"/>
    </source>
</evidence>
<evidence type="ECO:0000256" key="7">
    <source>
        <dbReference type="ARBA" id="ARBA00022840"/>
    </source>
</evidence>
<evidence type="ECO:0000259" key="11">
    <source>
        <dbReference type="Pfam" id="PF07730"/>
    </source>
</evidence>
<dbReference type="InterPro" id="IPR050482">
    <property type="entry name" value="Sensor_HK_TwoCompSys"/>
</dbReference>
<keyword evidence="9" id="KW-1133">Transmembrane helix</keyword>
<dbReference type="PANTHER" id="PTHR24421:SF10">
    <property type="entry name" value="NITRATE_NITRITE SENSOR PROTEIN NARQ"/>
    <property type="match status" value="1"/>
</dbReference>
<evidence type="ECO:0000256" key="4">
    <source>
        <dbReference type="ARBA" id="ARBA00022679"/>
    </source>
</evidence>
<dbReference type="InterPro" id="IPR036890">
    <property type="entry name" value="HATPase_C_sf"/>
</dbReference>
<keyword evidence="9" id="KW-0472">Membrane</keyword>
<keyword evidence="9" id="KW-0812">Transmembrane</keyword>
<dbReference type="InterPro" id="IPR011712">
    <property type="entry name" value="Sig_transdc_His_kin_sub3_dim/P"/>
</dbReference>
<evidence type="ECO:0000256" key="2">
    <source>
        <dbReference type="ARBA" id="ARBA00012438"/>
    </source>
</evidence>
<dbReference type="InterPro" id="IPR003594">
    <property type="entry name" value="HATPase_dom"/>
</dbReference>
<feature type="domain" description="Signal transduction histidine kinase subgroup 3 dimerisation and phosphoacceptor" evidence="11">
    <location>
        <begin position="200"/>
        <end position="265"/>
    </location>
</feature>
<evidence type="ECO:0000256" key="9">
    <source>
        <dbReference type="SAM" id="Phobius"/>
    </source>
</evidence>
<evidence type="ECO:0000256" key="5">
    <source>
        <dbReference type="ARBA" id="ARBA00022741"/>
    </source>
</evidence>
<dbReference type="Pfam" id="PF02518">
    <property type="entry name" value="HATPase_c"/>
    <property type="match status" value="1"/>
</dbReference>
<evidence type="ECO:0000256" key="8">
    <source>
        <dbReference type="ARBA" id="ARBA00023012"/>
    </source>
</evidence>
<sequence>MPSRAPSVVRASCGVVVGVCLVPMDAVTLLAAAVAAPFARASARTAAWRDGRVRAAVRVHLRRLERWFAWHTDAPDGTGRPLRYLAARLAVGLLSAGILLLLAYGAFAAVLMTASWAFDLRVPALADDDSDPTTGLTVLSAVVPGGILLYLALMGLVGSAALERAAASRLLGEEDRTRLLAQVEALAASRSDIVAAVEAERRRVERDLHDGVQQQVVALGMLLDRGRRATDPVVRDRLLADAADEASRVLASVRDVAWRVHPAALDTRGLRPVLARLAARATPSAELDYRLDGRPGPAVEACVYYVVAEALANVAKHAGATRTTVTVTSADGVVRASVTDDGRGGASPRGGRGLAGLAARAAALGGSLDVTSPPGGPTTVTAVLPCA</sequence>
<feature type="transmembrane region" description="Helical" evidence="9">
    <location>
        <begin position="138"/>
        <end position="162"/>
    </location>
</feature>
<comment type="catalytic activity">
    <reaction evidence="1">
        <text>ATP + protein L-histidine = ADP + protein N-phospho-L-histidine.</text>
        <dbReference type="EC" id="2.7.13.3"/>
    </reaction>
</comment>
<evidence type="ECO:0000256" key="6">
    <source>
        <dbReference type="ARBA" id="ARBA00022777"/>
    </source>
</evidence>
<dbReference type="Pfam" id="PF07730">
    <property type="entry name" value="HisKA_3"/>
    <property type="match status" value="1"/>
</dbReference>
<dbReference type="Gene3D" id="3.30.565.10">
    <property type="entry name" value="Histidine kinase-like ATPase, C-terminal domain"/>
    <property type="match status" value="1"/>
</dbReference>
<protein>
    <recommendedName>
        <fullName evidence="2">histidine kinase</fullName>
        <ecNumber evidence="2">2.7.13.3</ecNumber>
    </recommendedName>
</protein>
<keyword evidence="8" id="KW-0902">Two-component regulatory system</keyword>
<dbReference type="RefSeq" id="WP_353707082.1">
    <property type="nucleotide sequence ID" value="NZ_CP159290.1"/>
</dbReference>
<evidence type="ECO:0000259" key="10">
    <source>
        <dbReference type="Pfam" id="PF02518"/>
    </source>
</evidence>
<organism evidence="12">
    <name type="scientific">Cellulosimicrobium sp. ES-005</name>
    <dbReference type="NCBI Taxonomy" id="3163031"/>
    <lineage>
        <taxon>Bacteria</taxon>
        <taxon>Bacillati</taxon>
        <taxon>Actinomycetota</taxon>
        <taxon>Actinomycetes</taxon>
        <taxon>Micrococcales</taxon>
        <taxon>Promicromonosporaceae</taxon>
        <taxon>Cellulosimicrobium</taxon>
    </lineage>
</organism>
<reference evidence="12" key="1">
    <citation type="submission" date="2024-06" db="EMBL/GenBank/DDBJ databases">
        <title>Complete genome sequence of the cellulolytic actinobacterium, Cellulosimicrobium ES-005.</title>
        <authorList>
            <person name="Matthews C.T."/>
            <person name="Underwood K.D."/>
            <person name="Ghanchi K.M."/>
            <person name="Fields S.D."/>
            <person name="Gardner S.G."/>
        </authorList>
    </citation>
    <scope>NUCLEOTIDE SEQUENCE</scope>
    <source>
        <strain evidence="12">ES-005</strain>
    </source>
</reference>
<keyword evidence="6 12" id="KW-0418">Kinase</keyword>
<dbReference type="GO" id="GO:0000155">
    <property type="term" value="F:phosphorelay sensor kinase activity"/>
    <property type="evidence" value="ECO:0007669"/>
    <property type="project" value="InterPro"/>
</dbReference>
<keyword evidence="5" id="KW-0547">Nucleotide-binding</keyword>
<feature type="domain" description="Histidine kinase/HSP90-like ATPase" evidence="10">
    <location>
        <begin position="303"/>
        <end position="385"/>
    </location>
</feature>
<dbReference type="AlphaFoldDB" id="A0AAU8FXC7"/>
<feature type="transmembrane region" description="Helical" evidence="9">
    <location>
        <begin position="89"/>
        <end position="118"/>
    </location>
</feature>
<dbReference type="EC" id="2.7.13.3" evidence="2"/>
<evidence type="ECO:0000313" key="12">
    <source>
        <dbReference type="EMBL" id="XCH28600.1"/>
    </source>
</evidence>
<keyword evidence="3" id="KW-0597">Phosphoprotein</keyword>
<dbReference type="EMBL" id="CP159290">
    <property type="protein sequence ID" value="XCH28600.1"/>
    <property type="molecule type" value="Genomic_DNA"/>
</dbReference>
<feature type="transmembrane region" description="Helical" evidence="9">
    <location>
        <begin position="15"/>
        <end position="39"/>
    </location>
</feature>